<evidence type="ECO:0000313" key="2">
    <source>
        <dbReference type="EMBL" id="EDV02803.1"/>
    </source>
</evidence>
<keyword evidence="1" id="KW-1133">Transmembrane helix</keyword>
<accession>B3JEA1</accession>
<dbReference type="AlphaFoldDB" id="B3JEA1"/>
<organism evidence="2 3">
    <name type="scientific">Phocaeicola coprocola DSM 17136</name>
    <dbReference type="NCBI Taxonomy" id="470145"/>
    <lineage>
        <taxon>Bacteria</taxon>
        <taxon>Pseudomonadati</taxon>
        <taxon>Bacteroidota</taxon>
        <taxon>Bacteroidia</taxon>
        <taxon>Bacteroidales</taxon>
        <taxon>Bacteroidaceae</taxon>
        <taxon>Phocaeicola</taxon>
    </lineage>
</organism>
<keyword evidence="1" id="KW-0812">Transmembrane</keyword>
<protein>
    <submittedName>
        <fullName evidence="2">Uncharacterized protein</fullName>
    </submittedName>
</protein>
<dbReference type="EMBL" id="ABIY02000016">
    <property type="protein sequence ID" value="EDV02803.1"/>
    <property type="molecule type" value="Genomic_DNA"/>
</dbReference>
<gene>
    <name evidence="2" type="ORF">BACCOP_00190</name>
</gene>
<sequence>MSNLYATANKVNVNQRNMKLKYILNAILFVLALSFLSMCIFKTTELSLKCMQFAVSISCIGAMFSTKRYRYIFASIALIIIGISFSL</sequence>
<evidence type="ECO:0000256" key="1">
    <source>
        <dbReference type="SAM" id="Phobius"/>
    </source>
</evidence>
<reference evidence="2 3" key="1">
    <citation type="submission" date="2008-04" db="EMBL/GenBank/DDBJ databases">
        <title>Draft genome sequence of Bacteroides coprocola (DSM 17136).</title>
        <authorList>
            <person name="Sudarsanam P."/>
            <person name="Ley R."/>
            <person name="Guruge J."/>
            <person name="Turnbaugh P.J."/>
            <person name="Mahowald M."/>
            <person name="Liep D."/>
            <person name="Gordon J."/>
        </authorList>
    </citation>
    <scope>NUCLEOTIDE SEQUENCE [LARGE SCALE GENOMIC DNA]</scope>
    <source>
        <strain evidence="2 3">DSM 17136</strain>
    </source>
</reference>
<comment type="caution">
    <text evidence="2">The sequence shown here is derived from an EMBL/GenBank/DDBJ whole genome shotgun (WGS) entry which is preliminary data.</text>
</comment>
<reference evidence="2 3" key="2">
    <citation type="submission" date="2008-04" db="EMBL/GenBank/DDBJ databases">
        <authorList>
            <person name="Fulton L."/>
            <person name="Clifton S."/>
            <person name="Fulton B."/>
            <person name="Xu J."/>
            <person name="Minx P."/>
            <person name="Pepin K.H."/>
            <person name="Johnson M."/>
            <person name="Thiruvilangam P."/>
            <person name="Bhonagiri V."/>
            <person name="Nash W.E."/>
            <person name="Mardis E.R."/>
            <person name="Wilson R.K."/>
        </authorList>
    </citation>
    <scope>NUCLEOTIDE SEQUENCE [LARGE SCALE GENOMIC DNA]</scope>
    <source>
        <strain evidence="2 3">DSM 17136</strain>
    </source>
</reference>
<proteinExistence type="predicted"/>
<name>B3JEA1_9BACT</name>
<keyword evidence="1" id="KW-0472">Membrane</keyword>
<dbReference type="Proteomes" id="UP000003146">
    <property type="component" value="Unassembled WGS sequence"/>
</dbReference>
<dbReference type="STRING" id="470145.BACCOP_00190"/>
<evidence type="ECO:0000313" key="3">
    <source>
        <dbReference type="Proteomes" id="UP000003146"/>
    </source>
</evidence>
<feature type="transmembrane region" description="Helical" evidence="1">
    <location>
        <begin position="22"/>
        <end position="41"/>
    </location>
</feature>
<dbReference type="HOGENOM" id="CLU_2476813_0_0_10"/>
<feature type="transmembrane region" description="Helical" evidence="1">
    <location>
        <begin position="69"/>
        <end position="86"/>
    </location>
</feature>